<dbReference type="GO" id="GO:0005524">
    <property type="term" value="F:ATP binding"/>
    <property type="evidence" value="ECO:0007669"/>
    <property type="project" value="UniProtKB-KW"/>
</dbReference>
<dbReference type="InterPro" id="IPR027417">
    <property type="entry name" value="P-loop_NTPase"/>
</dbReference>
<gene>
    <name evidence="5" type="ORF">GCM10011348_14610</name>
</gene>
<dbReference type="Pfam" id="PF00005">
    <property type="entry name" value="ABC_tran"/>
    <property type="match status" value="1"/>
</dbReference>
<evidence type="ECO:0000256" key="3">
    <source>
        <dbReference type="ARBA" id="ARBA00022840"/>
    </source>
</evidence>
<reference evidence="5 6" key="1">
    <citation type="journal article" date="2014" name="Int. J. Syst. Evol. Microbiol.">
        <title>Complete genome sequence of Corynebacterium casei LMG S-19264T (=DSM 44701T), isolated from a smear-ripened cheese.</title>
        <authorList>
            <consortium name="US DOE Joint Genome Institute (JGI-PGF)"/>
            <person name="Walter F."/>
            <person name="Albersmeier A."/>
            <person name="Kalinowski J."/>
            <person name="Ruckert C."/>
        </authorList>
    </citation>
    <scope>NUCLEOTIDE SEQUENCE [LARGE SCALE GENOMIC DNA]</scope>
    <source>
        <strain evidence="5 6">CGMCC 1.7286</strain>
    </source>
</reference>
<keyword evidence="1" id="KW-0813">Transport</keyword>
<protein>
    <submittedName>
        <fullName evidence="5">ABC transporter ATP-binding protein</fullName>
    </submittedName>
</protein>
<dbReference type="GO" id="GO:0022857">
    <property type="term" value="F:transmembrane transporter activity"/>
    <property type="evidence" value="ECO:0007669"/>
    <property type="project" value="TreeGrafter"/>
</dbReference>
<dbReference type="InterPro" id="IPR017911">
    <property type="entry name" value="MacB-like_ATP-bd"/>
</dbReference>
<dbReference type="GO" id="GO:0016887">
    <property type="term" value="F:ATP hydrolysis activity"/>
    <property type="evidence" value="ECO:0007669"/>
    <property type="project" value="InterPro"/>
</dbReference>
<sequence>MRFGWRPGAEVLNIASLRVETGESLFLRGPSGSGKSTLLSLIGAVVTPDGGRIRVLGQELGSLAGAARDRFRADHLGVIFQLFNLLPYLSVLENVVLPCHFSGRRRRRTIENTGSPETEGRRLLEHLGLGDPLILSRPVSELSVGQQQRVAAARALIGAPEILIADEPTSALDTDARDAFIALLCAEAARVGSSLLFVSHDAALARDFDRQLDLAQINRVTRAG</sequence>
<organism evidence="5 6">
    <name type="scientific">Marinobacterium nitratireducens</name>
    <dbReference type="NCBI Taxonomy" id="518897"/>
    <lineage>
        <taxon>Bacteria</taxon>
        <taxon>Pseudomonadati</taxon>
        <taxon>Pseudomonadota</taxon>
        <taxon>Gammaproteobacteria</taxon>
        <taxon>Oceanospirillales</taxon>
        <taxon>Oceanospirillaceae</taxon>
        <taxon>Marinobacterium</taxon>
    </lineage>
</organism>
<dbReference type="InterPro" id="IPR003593">
    <property type="entry name" value="AAA+_ATPase"/>
</dbReference>
<name>A0A917ZD98_9GAMM</name>
<evidence type="ECO:0000313" key="6">
    <source>
        <dbReference type="Proteomes" id="UP000599578"/>
    </source>
</evidence>
<dbReference type="SUPFAM" id="SSF52540">
    <property type="entry name" value="P-loop containing nucleoside triphosphate hydrolases"/>
    <property type="match status" value="1"/>
</dbReference>
<dbReference type="PANTHER" id="PTHR24220:SF611">
    <property type="entry name" value="ATP-BINDING COMPONENT OF ABC TRANSPORTER-RELATED"/>
    <property type="match status" value="1"/>
</dbReference>
<proteinExistence type="predicted"/>
<evidence type="ECO:0000313" key="5">
    <source>
        <dbReference type="EMBL" id="GGO79697.1"/>
    </source>
</evidence>
<feature type="domain" description="ABC transporter" evidence="4">
    <location>
        <begin position="1"/>
        <end position="224"/>
    </location>
</feature>
<accession>A0A917ZD98</accession>
<dbReference type="GO" id="GO:0005886">
    <property type="term" value="C:plasma membrane"/>
    <property type="evidence" value="ECO:0007669"/>
    <property type="project" value="TreeGrafter"/>
</dbReference>
<dbReference type="Gene3D" id="3.40.50.300">
    <property type="entry name" value="P-loop containing nucleotide triphosphate hydrolases"/>
    <property type="match status" value="1"/>
</dbReference>
<dbReference type="AlphaFoldDB" id="A0A917ZD98"/>
<dbReference type="InterPro" id="IPR003439">
    <property type="entry name" value="ABC_transporter-like_ATP-bd"/>
</dbReference>
<evidence type="ECO:0000256" key="2">
    <source>
        <dbReference type="ARBA" id="ARBA00022741"/>
    </source>
</evidence>
<keyword evidence="2" id="KW-0547">Nucleotide-binding</keyword>
<comment type="caution">
    <text evidence="5">The sequence shown here is derived from an EMBL/GenBank/DDBJ whole genome shotgun (WGS) entry which is preliminary data.</text>
</comment>
<dbReference type="Proteomes" id="UP000599578">
    <property type="component" value="Unassembled WGS sequence"/>
</dbReference>
<dbReference type="PROSITE" id="PS50893">
    <property type="entry name" value="ABC_TRANSPORTER_2"/>
    <property type="match status" value="1"/>
</dbReference>
<dbReference type="CDD" id="cd03255">
    <property type="entry name" value="ABC_MJ0796_LolCDE_FtsE"/>
    <property type="match status" value="1"/>
</dbReference>
<dbReference type="EMBL" id="BMLT01000003">
    <property type="protein sequence ID" value="GGO79697.1"/>
    <property type="molecule type" value="Genomic_DNA"/>
</dbReference>
<keyword evidence="6" id="KW-1185">Reference proteome</keyword>
<dbReference type="InterPro" id="IPR015854">
    <property type="entry name" value="ABC_transpr_LolD-like"/>
</dbReference>
<evidence type="ECO:0000259" key="4">
    <source>
        <dbReference type="PROSITE" id="PS50893"/>
    </source>
</evidence>
<keyword evidence="3 5" id="KW-0067">ATP-binding</keyword>
<dbReference type="SMART" id="SM00382">
    <property type="entry name" value="AAA"/>
    <property type="match status" value="1"/>
</dbReference>
<dbReference type="PANTHER" id="PTHR24220">
    <property type="entry name" value="IMPORT ATP-BINDING PROTEIN"/>
    <property type="match status" value="1"/>
</dbReference>
<evidence type="ECO:0000256" key="1">
    <source>
        <dbReference type="ARBA" id="ARBA00022448"/>
    </source>
</evidence>